<accession>A0A3M2RTZ4</accession>
<dbReference type="Gene3D" id="3.40.50.300">
    <property type="entry name" value="P-loop containing nucleotide triphosphate hydrolases"/>
    <property type="match status" value="1"/>
</dbReference>
<reference evidence="4 5" key="1">
    <citation type="submission" date="2017-06" db="EMBL/GenBank/DDBJ databases">
        <title>Comparative genomic analysis of Ambrosia Fusariam Clade fungi.</title>
        <authorList>
            <person name="Stajich J.E."/>
            <person name="Carrillo J."/>
            <person name="Kijimoto T."/>
            <person name="Eskalen A."/>
            <person name="O'Donnell K."/>
            <person name="Kasson M."/>
        </authorList>
    </citation>
    <scope>NUCLEOTIDE SEQUENCE [LARGE SCALE GENOMIC DNA]</scope>
    <source>
        <strain evidence="4">UCR3666</strain>
    </source>
</reference>
<dbReference type="InterPro" id="IPR027417">
    <property type="entry name" value="P-loop_NTPase"/>
</dbReference>
<dbReference type="PANTHER" id="PTHR10039">
    <property type="entry name" value="AMELOGENIN"/>
    <property type="match status" value="1"/>
</dbReference>
<dbReference type="InterPro" id="IPR056884">
    <property type="entry name" value="NPHP3-like_N"/>
</dbReference>
<dbReference type="Proteomes" id="UP000277212">
    <property type="component" value="Unassembled WGS sequence"/>
</dbReference>
<gene>
    <name evidence="4" type="ORF">CDV36_011613</name>
</gene>
<dbReference type="SUPFAM" id="SSF52540">
    <property type="entry name" value="P-loop containing nucleoside triphosphate hydrolases"/>
    <property type="match status" value="1"/>
</dbReference>
<feature type="domain" description="Nephrocystin 3-like N-terminal" evidence="3">
    <location>
        <begin position="430"/>
        <end position="591"/>
    </location>
</feature>
<organism evidence="4 5">
    <name type="scientific">Fusarium kuroshium</name>
    <dbReference type="NCBI Taxonomy" id="2010991"/>
    <lineage>
        <taxon>Eukaryota</taxon>
        <taxon>Fungi</taxon>
        <taxon>Dikarya</taxon>
        <taxon>Ascomycota</taxon>
        <taxon>Pezizomycotina</taxon>
        <taxon>Sordariomycetes</taxon>
        <taxon>Hypocreomycetidae</taxon>
        <taxon>Hypocreales</taxon>
        <taxon>Nectriaceae</taxon>
        <taxon>Fusarium</taxon>
        <taxon>Fusarium solani species complex</taxon>
    </lineage>
</organism>
<dbReference type="OrthoDB" id="5104719at2759"/>
<keyword evidence="1" id="KW-0677">Repeat</keyword>
<keyword evidence="5" id="KW-1185">Reference proteome</keyword>
<dbReference type="STRING" id="2010991.A0A3M2RTZ4"/>
<name>A0A3M2RTZ4_9HYPO</name>
<dbReference type="PANTHER" id="PTHR10039:SF14">
    <property type="entry name" value="NACHT DOMAIN-CONTAINING PROTEIN"/>
    <property type="match status" value="1"/>
</dbReference>
<proteinExistence type="predicted"/>
<feature type="region of interest" description="Disordered" evidence="2">
    <location>
        <begin position="346"/>
        <end position="366"/>
    </location>
</feature>
<evidence type="ECO:0000313" key="5">
    <source>
        <dbReference type="Proteomes" id="UP000277212"/>
    </source>
</evidence>
<evidence type="ECO:0000313" key="4">
    <source>
        <dbReference type="EMBL" id="RMJ08777.1"/>
    </source>
</evidence>
<comment type="caution">
    <text evidence="4">The sequence shown here is derived from an EMBL/GenBank/DDBJ whole genome shotgun (WGS) entry which is preliminary data.</text>
</comment>
<feature type="region of interest" description="Disordered" evidence="2">
    <location>
        <begin position="81"/>
        <end position="112"/>
    </location>
</feature>
<dbReference type="AlphaFoldDB" id="A0A3M2RTZ4"/>
<dbReference type="Pfam" id="PF24883">
    <property type="entry name" value="NPHP3_N"/>
    <property type="match status" value="1"/>
</dbReference>
<evidence type="ECO:0000256" key="1">
    <source>
        <dbReference type="ARBA" id="ARBA00022737"/>
    </source>
</evidence>
<evidence type="ECO:0000259" key="3">
    <source>
        <dbReference type="Pfam" id="PF24883"/>
    </source>
</evidence>
<feature type="compositionally biased region" description="Basic and acidic residues" evidence="2">
    <location>
        <begin position="98"/>
        <end position="110"/>
    </location>
</feature>
<dbReference type="EMBL" id="NKUJ01000271">
    <property type="protein sequence ID" value="RMJ08777.1"/>
    <property type="molecule type" value="Genomic_DNA"/>
</dbReference>
<protein>
    <recommendedName>
        <fullName evidence="3">Nephrocystin 3-like N-terminal domain-containing protein</fullName>
    </recommendedName>
</protein>
<feature type="compositionally biased region" description="Polar residues" evidence="2">
    <location>
        <begin position="83"/>
        <end position="97"/>
    </location>
</feature>
<evidence type="ECO:0000256" key="2">
    <source>
        <dbReference type="SAM" id="MobiDB-lite"/>
    </source>
</evidence>
<sequence length="700" mass="78354">MKPHSVSKEPPDGVFGKKAVRFDLPEQEESTADQGSPIIPKLEKKPTRHMMMNHIAGHLQFLALLTPRLSTKNLADGEDIDFASSQAPSGDSNSGERSTLDDEFEHKEGQETWNIDIQETISGKNPVRVLEESIAPQDEDIPPTEPMDWALFSPRDPPQEGDEDKVLKHIRESLLEDAANHFAKINLPTEASEAAETLARLLRQGDPRTNFGGLVQFDEDLTRESLYQFFNTSLSSVDDGVYATLANHCMEEVWGVDSIDGLFSRRVLFGLLLKCQRPLDILRFIVAGLLDHDLPLSTGTLESLFPFWDDQVLGVFLDSYTTYETWGHLPRIPVVSQPSSATGSYPSLNVQGPYSPPQTSDGSSPSLWLEAISSSKGFGPMGDNTLETPDQEIQSRQNDMGLKFVQYPYATDLGVIKAQFEDSAGSLPRGVCSWIFEDVRFRKFLADPQPQMLWIHGVTGRGKTMLLCGIIDGLRETTDKAISYSFFRRTNSGIISTTAVVRELIHHLVVERPWLLKYVQESYELSGKTLSGDLNSLEDFFYVLQIILSHASMTDTVLIIDDAHERTTEVGTLLRLIANASQIPSKLILSSHSSMSIMDFWGQSNFEKIDLNLARGQISQAISAYASYRVDSLAARKHHEDSLRRNLYEYLVSNAYGNFLWVSMVCRNLEHTPPEDGLLAHLSHQGVGFNYKKKHNFRPS</sequence>